<dbReference type="SMART" id="SM00248">
    <property type="entry name" value="ANK"/>
    <property type="match status" value="14"/>
</dbReference>
<feature type="repeat" description="ANK" evidence="2">
    <location>
        <begin position="1204"/>
        <end position="1230"/>
    </location>
</feature>
<evidence type="ECO:0000256" key="1">
    <source>
        <dbReference type="ARBA" id="ARBA00022737"/>
    </source>
</evidence>
<evidence type="ECO:0000313" key="5">
    <source>
        <dbReference type="EMBL" id="PON20570.1"/>
    </source>
</evidence>
<dbReference type="Pfam" id="PF12796">
    <property type="entry name" value="Ank_2"/>
    <property type="match status" value="3"/>
</dbReference>
<protein>
    <recommendedName>
        <fullName evidence="4">Nephrocystin 3-like N-terminal domain-containing protein</fullName>
    </recommendedName>
</protein>
<dbReference type="EMBL" id="JPDN02000065">
    <property type="protein sequence ID" value="PON20570.1"/>
    <property type="molecule type" value="Genomic_DNA"/>
</dbReference>
<evidence type="ECO:0000313" key="6">
    <source>
        <dbReference type="Proteomes" id="UP000054821"/>
    </source>
</evidence>
<reference evidence="5 6" key="1">
    <citation type="journal article" date="2016" name="Genome Announc.">
        <title>Draft Whole-Genome Sequence of Trichoderma gamsii T6085, a Promising Biocontrol Agent of Fusarium Head Blight on Wheat.</title>
        <authorList>
            <person name="Baroncelli R."/>
            <person name="Zapparata A."/>
            <person name="Piaggeschi G."/>
            <person name="Sarrocco S."/>
            <person name="Vannacci G."/>
        </authorList>
    </citation>
    <scope>NUCLEOTIDE SEQUENCE [LARGE SCALE GENOMIC DNA]</scope>
    <source>
        <strain evidence="5 6">T6085</strain>
    </source>
</reference>
<dbReference type="InterPro" id="IPR036770">
    <property type="entry name" value="Ankyrin_rpt-contain_sf"/>
</dbReference>
<evidence type="ECO:0000256" key="3">
    <source>
        <dbReference type="SAM" id="MobiDB-lite"/>
    </source>
</evidence>
<dbReference type="PRINTS" id="PR01415">
    <property type="entry name" value="ANKYRIN"/>
</dbReference>
<name>A0A2P4Z8G4_9HYPO</name>
<dbReference type="Gene3D" id="3.40.50.300">
    <property type="entry name" value="P-loop containing nucleotide triphosphate hydrolases"/>
    <property type="match status" value="1"/>
</dbReference>
<organism evidence="5 6">
    <name type="scientific">Trichoderma gamsii</name>
    <dbReference type="NCBI Taxonomy" id="398673"/>
    <lineage>
        <taxon>Eukaryota</taxon>
        <taxon>Fungi</taxon>
        <taxon>Dikarya</taxon>
        <taxon>Ascomycota</taxon>
        <taxon>Pezizomycotina</taxon>
        <taxon>Sordariomycetes</taxon>
        <taxon>Hypocreomycetidae</taxon>
        <taxon>Hypocreales</taxon>
        <taxon>Hypocreaceae</taxon>
        <taxon>Trichoderma</taxon>
    </lineage>
</organism>
<dbReference type="GeneID" id="29981174"/>
<dbReference type="Pfam" id="PF00023">
    <property type="entry name" value="Ank"/>
    <property type="match status" value="2"/>
</dbReference>
<evidence type="ECO:0000256" key="2">
    <source>
        <dbReference type="PROSITE-ProRule" id="PRU00023"/>
    </source>
</evidence>
<dbReference type="Gene3D" id="1.25.40.20">
    <property type="entry name" value="Ankyrin repeat-containing domain"/>
    <property type="match status" value="4"/>
</dbReference>
<keyword evidence="2" id="KW-0040">ANK repeat</keyword>
<feature type="repeat" description="ANK" evidence="2">
    <location>
        <begin position="1104"/>
        <end position="1136"/>
    </location>
</feature>
<feature type="repeat" description="ANK" evidence="2">
    <location>
        <begin position="1005"/>
        <end position="1037"/>
    </location>
</feature>
<dbReference type="InterPro" id="IPR027417">
    <property type="entry name" value="P-loop_NTPase"/>
</dbReference>
<sequence length="1455" mass="164419">MLKRGFDSNGDGPNHRKRSKTEGDSKNNGTRSTPTNKYTVGWICAISTERTAATAFLDEKFDAREYNLPDDDNNDYTLGRIGEHYVAITALPEYGTDTAAAVAKDMMRSFPTIKIRLMVGIGGGAPTAKHDIRLGDIVVSVPYNGKSGVLQYDFGKTMQNQEFQMTRVLNQPPQNLLSAVHGLRTDYETQGHLLEEEIESTLQRLPRLRETYQRPNQNSDRLYKSDAIHPRHHDGSCSIACGDAASSIVPRTKRPADKNITIHYGLVASANQVMKDATTRDKLALENEVLCFEMEAAGLMNDFSCLVIRGICDYSDSHKNKNWQGYAAMAAAAYAKDLLNRLRPIYLEPPRIIPDVLESEHYVEEYRTLRTNQPGMLKSLSFEQMGARHLTIKTAHAKTCKWLLDNQAYLDWLDPSKLDLHHGFLWIKGKAGIGKSTLMKFALTNAQKKMKDKKIISFYFNARGGDMEKCTIGMYRSLLLQLFEELPKLQSVLKSFPLAATREDYAWNLQELKSLFEEAIRNIKGDELVCFIDALDECDEDEIRDMISFFQNVGEFTTSNDIKFLVCFSSRHYPHISKKNAQPLLLEGQEGHNQDISNYLHSELKIGKSKLAEDIRTKVQKKSAGIFMWVILVVEILNKEYDGGRIHKLRQRLDDIPEDLHQLFRDILTRDNYHRDELLLCIQWLLFSRQPLKPEELYFAVLSCPGPESVDRWNVDEISIDDIKKFILSTSKGLAEVTKAKSPTVQFIHESVKDFLLKEKGLKDICNDFGEEFKRRSHRQLEQLCVDYLNSRFQQFKLPNSLPSAKSIRAKNLRQELRQEFPFLNYAVQNVLYHANAAEMDQDEQEDFFKTLNFDNWITLNNVFEIFESRWLDRRVTQLYVLAIHNAGNLIRHHSSRRSCFETETSRYGLPMLAALVANSYDAVGAFLEVHAQAALSEDHPNASMLHQLYKEYLQNSNKRKWDSKAFRFSKRNCFLTYLAEYGDAILTDFLLNYTDVDVNLRDKSGDTAVQAAARNGNDAVLQLLLKHDAHINVKDAYGELPHHNAAIGGHDSTVRLLLEAGADISVKDGKNRSPIHCAAVWGNTAVVELLLKAGAGIGEKNRDGESLLFIAARKGYEPIVRMLLDNGADVNEKNKNEESVLWAAAQKGNRAIFEMLLEAGADANVKDRKGRSLLYHAVKKGIEDVAELLLGITGADIGSERENDESLLHVAAQRGFGTVVKSLISAGANTGDKFQGSLPLHVVTSRQDYFLDEWNESRHNALTELLLKDRASINERDSRGLTPLHCALKEYSSGRYWKAAINLLIQSDADINAQTQYGETPLHFAVRRGYGIAVKLLLEAGAGIEIRDNHGRTPLHQACMWRRTEEIGLLLGNSADIEAKDEEGEMPLHKAARKNPESVKVLIENNANPQAKNNDGLTALEIARNRLTYNTQQLPEIRKIMDLLEAAALKWPSV</sequence>
<feature type="region of interest" description="Disordered" evidence="3">
    <location>
        <begin position="1"/>
        <end position="33"/>
    </location>
</feature>
<gene>
    <name evidence="5" type="ORF">TGAM01_v210528</name>
</gene>
<dbReference type="PROSITE" id="PS50088">
    <property type="entry name" value="ANK_REPEAT"/>
    <property type="match status" value="9"/>
</dbReference>
<feature type="repeat" description="ANK" evidence="2">
    <location>
        <begin position="1280"/>
        <end position="1317"/>
    </location>
</feature>
<proteinExistence type="predicted"/>
<feature type="repeat" description="ANK" evidence="2">
    <location>
        <begin position="1038"/>
        <end position="1070"/>
    </location>
</feature>
<dbReference type="Proteomes" id="UP000054821">
    <property type="component" value="Unassembled WGS sequence"/>
</dbReference>
<comment type="caution">
    <text evidence="5">The sequence shown here is derived from an EMBL/GenBank/DDBJ whole genome shotgun (WGS) entry which is preliminary data.</text>
</comment>
<dbReference type="GO" id="GO:0009116">
    <property type="term" value="P:nucleoside metabolic process"/>
    <property type="evidence" value="ECO:0007669"/>
    <property type="project" value="InterPro"/>
</dbReference>
<feature type="domain" description="Nephrocystin 3-like N-terminal" evidence="4">
    <location>
        <begin position="399"/>
        <end position="571"/>
    </location>
</feature>
<dbReference type="InterPro" id="IPR002110">
    <property type="entry name" value="Ankyrin_rpt"/>
</dbReference>
<dbReference type="InterPro" id="IPR035994">
    <property type="entry name" value="Nucleoside_phosphorylase_sf"/>
</dbReference>
<feature type="repeat" description="ANK" evidence="2">
    <location>
        <begin position="1318"/>
        <end position="1350"/>
    </location>
</feature>
<dbReference type="PANTHER" id="PTHR46082:SF11">
    <property type="entry name" value="AAA+ ATPASE DOMAIN-CONTAINING PROTEIN-RELATED"/>
    <property type="match status" value="1"/>
</dbReference>
<dbReference type="SUPFAM" id="SSF53167">
    <property type="entry name" value="Purine and uridine phosphorylases"/>
    <property type="match status" value="1"/>
</dbReference>
<dbReference type="SUPFAM" id="SSF48403">
    <property type="entry name" value="Ankyrin repeat"/>
    <property type="match status" value="2"/>
</dbReference>
<dbReference type="GO" id="GO:0003824">
    <property type="term" value="F:catalytic activity"/>
    <property type="evidence" value="ECO:0007669"/>
    <property type="project" value="InterPro"/>
</dbReference>
<dbReference type="Pfam" id="PF24883">
    <property type="entry name" value="NPHP3_N"/>
    <property type="match status" value="1"/>
</dbReference>
<dbReference type="Gene3D" id="3.40.50.1580">
    <property type="entry name" value="Nucleoside phosphorylase domain"/>
    <property type="match status" value="1"/>
</dbReference>
<keyword evidence="6" id="KW-1185">Reference proteome</keyword>
<dbReference type="InterPro" id="IPR056884">
    <property type="entry name" value="NPHP3-like_N"/>
</dbReference>
<feature type="repeat" description="ANK" evidence="2">
    <location>
        <begin position="1351"/>
        <end position="1383"/>
    </location>
</feature>
<dbReference type="RefSeq" id="XP_018665923.1">
    <property type="nucleotide sequence ID" value="XM_018801091.1"/>
</dbReference>
<dbReference type="PANTHER" id="PTHR46082">
    <property type="entry name" value="ATP/GTP-BINDING PROTEIN-RELATED"/>
    <property type="match status" value="1"/>
</dbReference>
<accession>A0A2P4Z8G4</accession>
<dbReference type="PROSITE" id="PS50297">
    <property type="entry name" value="ANK_REP_REGION"/>
    <property type="match status" value="8"/>
</dbReference>
<feature type="repeat" description="ANK" evidence="2">
    <location>
        <begin position="1137"/>
        <end position="1169"/>
    </location>
</feature>
<dbReference type="STRING" id="398673.A0A2P4Z8G4"/>
<dbReference type="InterPro" id="IPR053137">
    <property type="entry name" value="NLR-like"/>
</dbReference>
<evidence type="ECO:0000259" key="4">
    <source>
        <dbReference type="Pfam" id="PF24883"/>
    </source>
</evidence>
<keyword evidence="1" id="KW-0677">Repeat</keyword>
<feature type="repeat" description="ANK" evidence="2">
    <location>
        <begin position="1071"/>
        <end position="1103"/>
    </location>
</feature>
<dbReference type="SUPFAM" id="SSF52540">
    <property type="entry name" value="P-loop containing nucleoside triphosphate hydrolases"/>
    <property type="match status" value="1"/>
</dbReference>